<name>A0A369K2A0_HYPMA</name>
<reference evidence="2" key="1">
    <citation type="submission" date="2018-04" db="EMBL/GenBank/DDBJ databases">
        <title>Whole genome sequencing of Hypsizygus marmoreus.</title>
        <authorList>
            <person name="Choi I.-G."/>
            <person name="Min B."/>
            <person name="Kim J.-G."/>
            <person name="Kim S."/>
            <person name="Oh Y.-L."/>
            <person name="Kong W.-S."/>
            <person name="Park H."/>
            <person name="Jeong J."/>
            <person name="Song E.-S."/>
        </authorList>
    </citation>
    <scope>NUCLEOTIDE SEQUENCE [LARGE SCALE GENOMIC DNA]</scope>
    <source>
        <strain evidence="2">51987-8</strain>
    </source>
</reference>
<keyword evidence="3" id="KW-1185">Reference proteome</keyword>
<dbReference type="EMBL" id="LUEZ02000021">
    <property type="protein sequence ID" value="RDB26877.1"/>
    <property type="molecule type" value="Genomic_DNA"/>
</dbReference>
<dbReference type="Pfam" id="PF20415">
    <property type="entry name" value="DUF6699"/>
    <property type="match status" value="1"/>
</dbReference>
<sequence>MHGTGDKITYLIGKHSLAWVLKCLFTSYSRPTGTLSRKIRAMASSILLFHESAPDWPANEPLDHAHLHRNGSSAITYTEIPEAQQRPAAWEDSWEAQNTQRQPTYVDAIGPDDSPPMRPIQLDDSPPPERILVLTVPSVLQLQPHDGPPPIDISRSIYQCVGLPEVVDEPVVLNQALEFTSASYDPHIIYAKRPQIDARNHVCEPATYPSLQSMVVIYPTGRPLTVVPADKERNEVTVGDVLRSIDKEYFKVWVKWAGRDMNPVFDVHGVPVCECLGILTALMHLRSLYEMGGLVRTAMGHDIWALKLGRPQ</sequence>
<evidence type="ECO:0000313" key="3">
    <source>
        <dbReference type="Proteomes" id="UP000076154"/>
    </source>
</evidence>
<organism evidence="2 3">
    <name type="scientific">Hypsizygus marmoreus</name>
    <name type="common">White beech mushroom</name>
    <name type="synonym">Agaricus marmoreus</name>
    <dbReference type="NCBI Taxonomy" id="39966"/>
    <lineage>
        <taxon>Eukaryota</taxon>
        <taxon>Fungi</taxon>
        <taxon>Dikarya</taxon>
        <taxon>Basidiomycota</taxon>
        <taxon>Agaricomycotina</taxon>
        <taxon>Agaricomycetes</taxon>
        <taxon>Agaricomycetidae</taxon>
        <taxon>Agaricales</taxon>
        <taxon>Tricholomatineae</taxon>
        <taxon>Lyophyllaceae</taxon>
        <taxon>Hypsizygus</taxon>
    </lineage>
</organism>
<comment type="caution">
    <text evidence="2">The sequence shown here is derived from an EMBL/GenBank/DDBJ whole genome shotgun (WGS) entry which is preliminary data.</text>
</comment>
<feature type="domain" description="DUF6699" evidence="1">
    <location>
        <begin position="193"/>
        <end position="249"/>
    </location>
</feature>
<proteinExistence type="predicted"/>
<protein>
    <recommendedName>
        <fullName evidence="1">DUF6699 domain-containing protein</fullName>
    </recommendedName>
</protein>
<dbReference type="InterPro" id="IPR046522">
    <property type="entry name" value="DUF6699"/>
</dbReference>
<dbReference type="Proteomes" id="UP000076154">
    <property type="component" value="Unassembled WGS sequence"/>
</dbReference>
<evidence type="ECO:0000259" key="1">
    <source>
        <dbReference type="Pfam" id="PF20415"/>
    </source>
</evidence>
<dbReference type="AlphaFoldDB" id="A0A369K2A0"/>
<gene>
    <name evidence="2" type="ORF">Hypma_005127</name>
</gene>
<dbReference type="InParanoid" id="A0A369K2A0"/>
<accession>A0A369K2A0</accession>
<evidence type="ECO:0000313" key="2">
    <source>
        <dbReference type="EMBL" id="RDB26877.1"/>
    </source>
</evidence>